<feature type="signal peptide" evidence="11">
    <location>
        <begin position="1"/>
        <end position="19"/>
    </location>
</feature>
<dbReference type="InterPro" id="IPR032675">
    <property type="entry name" value="LRR_dom_sf"/>
</dbReference>
<keyword evidence="8" id="KW-1015">Disulfide bond</keyword>
<dbReference type="SMART" id="SM00369">
    <property type="entry name" value="LRR_TYP"/>
    <property type="match status" value="4"/>
</dbReference>
<dbReference type="AlphaFoldDB" id="A0A444U3V8"/>
<gene>
    <name evidence="13" type="ORF">EOD39_2118</name>
</gene>
<evidence type="ECO:0000256" key="2">
    <source>
        <dbReference type="ARBA" id="ARBA00006912"/>
    </source>
</evidence>
<evidence type="ECO:0000259" key="12">
    <source>
        <dbReference type="SMART" id="SM00013"/>
    </source>
</evidence>
<organism evidence="13 14">
    <name type="scientific">Acipenser ruthenus</name>
    <name type="common">Sterlet sturgeon</name>
    <dbReference type="NCBI Taxonomy" id="7906"/>
    <lineage>
        <taxon>Eukaryota</taxon>
        <taxon>Metazoa</taxon>
        <taxon>Chordata</taxon>
        <taxon>Craniata</taxon>
        <taxon>Vertebrata</taxon>
        <taxon>Euteleostomi</taxon>
        <taxon>Actinopterygii</taxon>
        <taxon>Chondrostei</taxon>
        <taxon>Acipenseriformes</taxon>
        <taxon>Acipenseridae</taxon>
        <taxon>Acipenser</taxon>
    </lineage>
</organism>
<keyword evidence="6 11" id="KW-0732">Signal</keyword>
<dbReference type="Proteomes" id="UP000289886">
    <property type="component" value="Unassembled WGS sequence"/>
</dbReference>
<dbReference type="InterPro" id="IPR043547">
    <property type="entry name" value="Mimecan/Epiphycan/Opticin"/>
</dbReference>
<proteinExistence type="inferred from homology"/>
<comment type="subcellular location">
    <subcellularLocation>
        <location evidence="1">Secreted</location>
        <location evidence="1">Extracellular space</location>
        <location evidence="1">Extracellular matrix</location>
    </subcellularLocation>
</comment>
<evidence type="ECO:0000313" key="14">
    <source>
        <dbReference type="Proteomes" id="UP000289886"/>
    </source>
</evidence>
<dbReference type="GO" id="GO:0061975">
    <property type="term" value="P:articular cartilage development"/>
    <property type="evidence" value="ECO:0007669"/>
    <property type="project" value="TreeGrafter"/>
</dbReference>
<dbReference type="PANTHER" id="PTHR46269">
    <property type="entry name" value="EPIPHYCAN-RELATED"/>
    <property type="match status" value="1"/>
</dbReference>
<keyword evidence="5" id="KW-0433">Leucine-rich repeat</keyword>
<dbReference type="Pfam" id="PF13855">
    <property type="entry name" value="LRR_8"/>
    <property type="match status" value="2"/>
</dbReference>
<feature type="domain" description="LRRNT" evidence="12">
    <location>
        <begin position="120"/>
        <end position="150"/>
    </location>
</feature>
<evidence type="ECO:0000256" key="3">
    <source>
        <dbReference type="ARBA" id="ARBA00022525"/>
    </source>
</evidence>
<accession>A0A444U3V8</accession>
<evidence type="ECO:0000256" key="5">
    <source>
        <dbReference type="ARBA" id="ARBA00022614"/>
    </source>
</evidence>
<dbReference type="InterPro" id="IPR001611">
    <property type="entry name" value="Leu-rich_rpt"/>
</dbReference>
<dbReference type="GO" id="GO:0005615">
    <property type="term" value="C:extracellular space"/>
    <property type="evidence" value="ECO:0007669"/>
    <property type="project" value="TreeGrafter"/>
</dbReference>
<reference evidence="13 14" key="1">
    <citation type="submission" date="2019-01" db="EMBL/GenBank/DDBJ databases">
        <title>Draft Genome and Complete Hox-Cluster Characterization of the Sterlet Sturgeon (Acipenser ruthenus).</title>
        <authorList>
            <person name="Wei Q."/>
        </authorList>
    </citation>
    <scope>NUCLEOTIDE SEQUENCE [LARGE SCALE GENOMIC DNA]</scope>
    <source>
        <strain evidence="13">WHYD16114868_AA</strain>
        <tissue evidence="13">Blood</tissue>
    </source>
</reference>
<dbReference type="InterPro" id="IPR003591">
    <property type="entry name" value="Leu-rich_rpt_typical-subtyp"/>
</dbReference>
<dbReference type="PANTHER" id="PTHR46269:SF3">
    <property type="entry name" value="EPIPHYCAN"/>
    <property type="match status" value="1"/>
</dbReference>
<feature type="region of interest" description="Disordered" evidence="10">
    <location>
        <begin position="74"/>
        <end position="108"/>
    </location>
</feature>
<evidence type="ECO:0000256" key="1">
    <source>
        <dbReference type="ARBA" id="ARBA00004498"/>
    </source>
</evidence>
<evidence type="ECO:0000256" key="10">
    <source>
        <dbReference type="SAM" id="MobiDB-lite"/>
    </source>
</evidence>
<dbReference type="SMART" id="SM00364">
    <property type="entry name" value="LRR_BAC"/>
    <property type="match status" value="2"/>
</dbReference>
<dbReference type="GO" id="GO:0031012">
    <property type="term" value="C:extracellular matrix"/>
    <property type="evidence" value="ECO:0007669"/>
    <property type="project" value="TreeGrafter"/>
</dbReference>
<name>A0A444U3V8_ACIRT</name>
<protein>
    <submittedName>
        <fullName evidence="13">Epiphycan</fullName>
    </submittedName>
</protein>
<keyword evidence="3" id="KW-0964">Secreted</keyword>
<dbReference type="SUPFAM" id="SSF52058">
    <property type="entry name" value="L domain-like"/>
    <property type="match status" value="1"/>
</dbReference>
<sequence length="463" mass="51384">MKTFANIVFGLFIVEAVIAAPSRQGRQAPGYDTYDASNYDVDLENLNLENQDIYDYDDGLTIDKPQIEIGTLPPIVDSRRQTVDSQDEEEEELPLKPLNPAQSSGGSGLLGPDTQAGLPTCLLCTCLGGSVYCDDVMLDTVPPLPKETTHFYARYNKIKKINKSDFAEMNKLKRIDVTSNEISEIDEDAFRTLPALQELVVRENKVRQLPELPNAMTLIDASHNKLGSNGLKREAFKIEIGTLPPIVDSRRQTVDSQDEEEEELPLKPLNPAQSSGGSGLLGPDTQAGLPTCLLCTCLGGSVYCDDVMLDTVPPLPKETTHFYARYNKIKKINKSDFAEMNKLKRIDVTSNEISEIDEDAFRTLPALQELVVRENKVRQLPELPNAMTLIDASHNKLGSNGLKREAFKISTYSVLLYNPLPPPLYPTDNKTFQSFQENSPPLSRVKLKSEEDYTVALNGSVDD</sequence>
<keyword evidence="14" id="KW-1185">Reference proteome</keyword>
<dbReference type="InterPro" id="IPR000372">
    <property type="entry name" value="LRRNT"/>
</dbReference>
<comment type="similarity">
    <text evidence="2">Belongs to the small leucine-rich proteoglycan (SLRP) family. SLRP class III subfamily.</text>
</comment>
<evidence type="ECO:0000256" key="11">
    <source>
        <dbReference type="SAM" id="SignalP"/>
    </source>
</evidence>
<evidence type="ECO:0000256" key="9">
    <source>
        <dbReference type="ARBA" id="ARBA00023180"/>
    </source>
</evidence>
<evidence type="ECO:0000256" key="6">
    <source>
        <dbReference type="ARBA" id="ARBA00022729"/>
    </source>
</evidence>
<feature type="region of interest" description="Disordered" evidence="10">
    <location>
        <begin position="248"/>
        <end position="282"/>
    </location>
</feature>
<evidence type="ECO:0000256" key="8">
    <source>
        <dbReference type="ARBA" id="ARBA00023157"/>
    </source>
</evidence>
<dbReference type="SMART" id="SM00013">
    <property type="entry name" value="LRRNT"/>
    <property type="match status" value="2"/>
</dbReference>
<keyword evidence="7" id="KW-0677">Repeat</keyword>
<evidence type="ECO:0000256" key="4">
    <source>
        <dbReference type="ARBA" id="ARBA00022530"/>
    </source>
</evidence>
<evidence type="ECO:0000313" key="13">
    <source>
        <dbReference type="EMBL" id="RXM29913.1"/>
    </source>
</evidence>
<keyword evidence="9" id="KW-0325">Glycoprotein</keyword>
<comment type="caution">
    <text evidence="13">The sequence shown here is derived from an EMBL/GenBank/DDBJ whole genome shotgun (WGS) entry which is preliminary data.</text>
</comment>
<dbReference type="EMBL" id="SCEB01215377">
    <property type="protein sequence ID" value="RXM29913.1"/>
    <property type="molecule type" value="Genomic_DNA"/>
</dbReference>
<keyword evidence="4" id="KW-0272">Extracellular matrix</keyword>
<dbReference type="Gene3D" id="3.80.10.10">
    <property type="entry name" value="Ribonuclease Inhibitor"/>
    <property type="match status" value="2"/>
</dbReference>
<dbReference type="GO" id="GO:0060348">
    <property type="term" value="P:bone development"/>
    <property type="evidence" value="ECO:0007669"/>
    <property type="project" value="TreeGrafter"/>
</dbReference>
<feature type="chain" id="PRO_5019344399" evidence="11">
    <location>
        <begin position="20"/>
        <end position="463"/>
    </location>
</feature>
<evidence type="ECO:0000256" key="7">
    <source>
        <dbReference type="ARBA" id="ARBA00022737"/>
    </source>
</evidence>
<feature type="domain" description="LRRNT" evidence="12">
    <location>
        <begin position="291"/>
        <end position="321"/>
    </location>
</feature>